<keyword evidence="1" id="KW-0812">Transmembrane</keyword>
<keyword evidence="1" id="KW-1133">Transmembrane helix</keyword>
<reference evidence="2" key="1">
    <citation type="journal article" date="2015" name="BMC Evol. Biol.">
        <title>Chloroplast phylogenomic analysis of chlorophyte green algae identifies a novel lineage sister to the Sphaeropleales (Chlorophyceae).</title>
        <authorList>
            <person name="Lemieux C."/>
            <person name="Vincent A.T."/>
            <person name="Labarre A."/>
            <person name="Otis C."/>
            <person name="Turmel M."/>
        </authorList>
    </citation>
    <scope>NUCLEOTIDE SEQUENCE</scope>
</reference>
<keyword evidence="2" id="KW-0934">Plastid</keyword>
<keyword evidence="1" id="KW-0472">Membrane</keyword>
<sequence length="32" mass="3617">MITFAMYVSFLAAALAFSVGFYLFLNRVVKLI</sequence>
<dbReference type="SUPFAM" id="SSF103436">
    <property type="entry name" value="PetL subunit of the cytochrome b6f complex"/>
    <property type="match status" value="1"/>
</dbReference>
<organism evidence="2">
    <name type="scientific">Hafniomonas laevis</name>
    <dbReference type="NCBI Taxonomy" id="436124"/>
    <lineage>
        <taxon>Eukaryota</taxon>
        <taxon>Viridiplantae</taxon>
        <taxon>Chlorophyta</taxon>
        <taxon>core chlorophytes</taxon>
        <taxon>Chlorophyceae</taxon>
        <taxon>CS clade</taxon>
        <taxon>Chlamydomonadales</taxon>
        <taxon>Dunaliellaceae</taxon>
        <taxon>Hafniomonas</taxon>
    </lineage>
</organism>
<keyword evidence="2" id="KW-0150">Chloroplast</keyword>
<evidence type="ECO:0000256" key="1">
    <source>
        <dbReference type="SAM" id="Phobius"/>
    </source>
</evidence>
<proteinExistence type="predicted"/>
<dbReference type="GeneID" id="26378734"/>
<geneLocation type="chloroplast" evidence="2"/>
<accession>A0A0S2LNR6</accession>
<feature type="transmembrane region" description="Helical" evidence="1">
    <location>
        <begin position="6"/>
        <end position="25"/>
    </location>
</feature>
<dbReference type="RefSeq" id="YP_009184952.1">
    <property type="nucleotide sequence ID" value="NC_028583.1"/>
</dbReference>
<dbReference type="AlphaFoldDB" id="A0A0S2LNR6"/>
<dbReference type="EMBL" id="KT625415">
    <property type="protein sequence ID" value="ALO63035.1"/>
    <property type="molecule type" value="Genomic_DNA"/>
</dbReference>
<evidence type="ECO:0000313" key="2">
    <source>
        <dbReference type="EMBL" id="ALO63035.1"/>
    </source>
</evidence>
<gene>
    <name evidence="2" type="primary">petL</name>
</gene>
<protein>
    <submittedName>
        <fullName evidence="2">Subunit VI of cytochrome b6/f complex</fullName>
    </submittedName>
</protein>
<name>A0A0S2LNR6_9CHLO</name>